<dbReference type="SUPFAM" id="SSF103623">
    <property type="entry name" value="Hypothetical protein Ta0289 C-terminal domain"/>
    <property type="match status" value="1"/>
</dbReference>
<keyword evidence="2" id="KW-1185">Reference proteome</keyword>
<dbReference type="RefSeq" id="WP_244729618.1">
    <property type="nucleotide sequence ID" value="NZ_CP095045.1"/>
</dbReference>
<dbReference type="Proteomes" id="UP000831786">
    <property type="component" value="Chromosome"/>
</dbReference>
<dbReference type="InterPro" id="IPR036311">
    <property type="entry name" value="Ta0289_C"/>
</dbReference>
<organism evidence="1 2">
    <name type="scientific">Leucobacter allii</name>
    <dbReference type="NCBI Taxonomy" id="2932247"/>
    <lineage>
        <taxon>Bacteria</taxon>
        <taxon>Bacillati</taxon>
        <taxon>Actinomycetota</taxon>
        <taxon>Actinomycetes</taxon>
        <taxon>Micrococcales</taxon>
        <taxon>Microbacteriaceae</taxon>
        <taxon>Leucobacter</taxon>
    </lineage>
</organism>
<evidence type="ECO:0000313" key="2">
    <source>
        <dbReference type="Proteomes" id="UP000831786"/>
    </source>
</evidence>
<dbReference type="EMBL" id="CP095045">
    <property type="protein sequence ID" value="UOQ58571.1"/>
    <property type="molecule type" value="Genomic_DNA"/>
</dbReference>
<protein>
    <submittedName>
        <fullName evidence="1">Uncharacterized protein</fullName>
    </submittedName>
</protein>
<proteinExistence type="predicted"/>
<sequence>MTHDAFGRIDWFTSALNDVPHLILHMRAQAVPSMQASSEPRVSGSKERAIAPLNIDPLDEADDVWGRVCSLAVDFAERSGKWRGLPDELDRQWLVATSSQFSVVGFSTTDPDRIYSDVIAVTRYLREHAYTLTLGAEYSVPVDELVASIQGARARYPGAAFRPHRHRCPRCLRNGVVPIYSQTGQIQQLRCERCGASRTF</sequence>
<gene>
    <name evidence="1" type="ORF">MUN78_07035</name>
</gene>
<evidence type="ECO:0000313" key="1">
    <source>
        <dbReference type="EMBL" id="UOQ58571.1"/>
    </source>
</evidence>
<reference evidence="1 2" key="1">
    <citation type="submission" date="2022-04" db="EMBL/GenBank/DDBJ databases">
        <title>Leucobacter sp. isolated from rhizosphere of garlic.</title>
        <authorList>
            <person name="Won M."/>
            <person name="Lee C.-M."/>
            <person name="Woen H.-Y."/>
            <person name="Kwon S.-W."/>
        </authorList>
    </citation>
    <scope>NUCLEOTIDE SEQUENCE [LARGE SCALE GENOMIC DNA]</scope>
    <source>
        <strain evidence="1 2">H21R-40</strain>
    </source>
</reference>
<accession>A0ABY4FQK5</accession>
<name>A0ABY4FQK5_9MICO</name>